<evidence type="ECO:0000313" key="1">
    <source>
        <dbReference type="EMBL" id="KAG5446643.1"/>
    </source>
</evidence>
<evidence type="ECO:0000313" key="2">
    <source>
        <dbReference type="Proteomes" id="UP000286415"/>
    </source>
</evidence>
<accession>A0A3R7CFU0</accession>
<gene>
    <name evidence="1" type="ORF">CSKR_108302</name>
</gene>
<comment type="caution">
    <text evidence="1">The sequence shown here is derived from an EMBL/GenBank/DDBJ whole genome shotgun (WGS) entry which is preliminary data.</text>
</comment>
<name>A0A3R7CFU0_CLOSI</name>
<protein>
    <submittedName>
        <fullName evidence="1">Uncharacterized protein</fullName>
    </submittedName>
</protein>
<sequence>MNHFLRNALLISLLKILRQPTTGFALLGAHQLQTIEQGSKSLICISFTKLNIHLLLERVFLNFSGYSLTVTQIHTNATKRLGQFPNRYHFSRHTKRIYERTYYSHASSVVSTVTHKPGARWLTWLEREFTDLKAALATATVLRFIRNALLIKLLKVLRQSTTSLALLGAHQVIAKKHVYTWCTTHMIAESSSTAHDRFRPSWGSSGKLSPRVSVNLIYLNPNECIYRYQANLGSSRT</sequence>
<dbReference type="Proteomes" id="UP000286415">
    <property type="component" value="Unassembled WGS sequence"/>
</dbReference>
<dbReference type="EMBL" id="NIRI02000056">
    <property type="protein sequence ID" value="KAG5446643.1"/>
    <property type="molecule type" value="Genomic_DNA"/>
</dbReference>
<organism evidence="1 2">
    <name type="scientific">Clonorchis sinensis</name>
    <name type="common">Chinese liver fluke</name>
    <dbReference type="NCBI Taxonomy" id="79923"/>
    <lineage>
        <taxon>Eukaryota</taxon>
        <taxon>Metazoa</taxon>
        <taxon>Spiralia</taxon>
        <taxon>Lophotrochozoa</taxon>
        <taxon>Platyhelminthes</taxon>
        <taxon>Trematoda</taxon>
        <taxon>Digenea</taxon>
        <taxon>Opisthorchiida</taxon>
        <taxon>Opisthorchiata</taxon>
        <taxon>Opisthorchiidae</taxon>
        <taxon>Clonorchis</taxon>
    </lineage>
</organism>
<dbReference type="AlphaFoldDB" id="A0A3R7CFU0"/>
<proteinExistence type="predicted"/>
<reference evidence="1 2" key="1">
    <citation type="journal article" date="2018" name="Biotechnol. Adv.">
        <title>Improved genomic resources and new bioinformatic workflow for the carcinogenic parasite Clonorchis sinensis: Biotechnological implications.</title>
        <authorList>
            <person name="Wang D."/>
            <person name="Korhonen P.K."/>
            <person name="Gasser R.B."/>
            <person name="Young N.D."/>
        </authorList>
    </citation>
    <scope>NUCLEOTIDE SEQUENCE [LARGE SCALE GENOMIC DNA]</scope>
    <source>
        <strain evidence="1">Cs-k2</strain>
    </source>
</reference>
<reference evidence="1 2" key="2">
    <citation type="journal article" date="2021" name="Genomics">
        <title>High-quality reference genome for Clonorchis sinensis.</title>
        <authorList>
            <person name="Young N.D."/>
            <person name="Stroehlein A.J."/>
            <person name="Kinkar L."/>
            <person name="Wang T."/>
            <person name="Sohn W.M."/>
            <person name="Chang B.C.H."/>
            <person name="Kaur P."/>
            <person name="Weisz D."/>
            <person name="Dudchenko O."/>
            <person name="Aiden E.L."/>
            <person name="Korhonen P.K."/>
            <person name="Gasser R.B."/>
        </authorList>
    </citation>
    <scope>NUCLEOTIDE SEQUENCE [LARGE SCALE GENOMIC DNA]</scope>
    <source>
        <strain evidence="1">Cs-k2</strain>
    </source>
</reference>
<dbReference type="InParanoid" id="A0A3R7CFU0"/>
<keyword evidence="2" id="KW-1185">Reference proteome</keyword>